<reference evidence="6 7" key="1">
    <citation type="submission" date="2016-10" db="EMBL/GenBank/DDBJ databases">
        <title>Comparative genome analysis of multiple Pseudomonas spp. focuses on biocontrol and plant growth promoting traits.</title>
        <authorList>
            <person name="Tao X.-Y."/>
            <person name="Taylor C.G."/>
        </authorList>
    </citation>
    <scope>NUCLEOTIDE SEQUENCE [LARGE SCALE GENOMIC DNA]</scope>
    <source>
        <strain evidence="6 7">38D4</strain>
    </source>
</reference>
<evidence type="ECO:0000256" key="2">
    <source>
        <dbReference type="ARBA" id="ARBA00047960"/>
    </source>
</evidence>
<accession>A0A423J012</accession>
<evidence type="ECO:0000256" key="4">
    <source>
        <dbReference type="PIRSR" id="PIRSR006386-1"/>
    </source>
</evidence>
<dbReference type="Pfam" id="PF01323">
    <property type="entry name" value="DSBA"/>
    <property type="match status" value="1"/>
</dbReference>
<keyword evidence="1" id="KW-0808">Transferase</keyword>
<comment type="catalytic activity">
    <reaction evidence="2">
        <text>RX + glutathione = an S-substituted glutathione + a halide anion + H(+)</text>
        <dbReference type="Rhea" id="RHEA:16437"/>
        <dbReference type="ChEBI" id="CHEBI:15378"/>
        <dbReference type="ChEBI" id="CHEBI:16042"/>
        <dbReference type="ChEBI" id="CHEBI:17792"/>
        <dbReference type="ChEBI" id="CHEBI:57925"/>
        <dbReference type="ChEBI" id="CHEBI:90779"/>
        <dbReference type="EC" id="2.5.1.18"/>
    </reaction>
</comment>
<dbReference type="InterPro" id="IPR044087">
    <property type="entry name" value="NahD-like"/>
</dbReference>
<dbReference type="Proteomes" id="UP000286351">
    <property type="component" value="Unassembled WGS sequence"/>
</dbReference>
<dbReference type="Gene3D" id="3.40.30.10">
    <property type="entry name" value="Glutaredoxin"/>
    <property type="match status" value="1"/>
</dbReference>
<dbReference type="InterPro" id="IPR051924">
    <property type="entry name" value="GST_Kappa/NadH"/>
</dbReference>
<dbReference type="GO" id="GO:0004364">
    <property type="term" value="F:glutathione transferase activity"/>
    <property type="evidence" value="ECO:0007669"/>
    <property type="project" value="UniProtKB-EC"/>
</dbReference>
<keyword evidence="3" id="KW-0413">Isomerase</keyword>
<dbReference type="AlphaFoldDB" id="A0A423J012"/>
<evidence type="ECO:0000256" key="3">
    <source>
        <dbReference type="PIRNR" id="PIRNR006386"/>
    </source>
</evidence>
<dbReference type="GO" id="GO:0005737">
    <property type="term" value="C:cytoplasm"/>
    <property type="evidence" value="ECO:0007669"/>
    <property type="project" value="UniProtKB-ARBA"/>
</dbReference>
<name>A0A423J012_9PSED</name>
<protein>
    <recommendedName>
        <fullName evidence="3">2-hydroxychromene-2-carboxylate isomerase</fullName>
        <ecNumber evidence="3">5.99.1.4</ecNumber>
    </recommendedName>
</protein>
<comment type="caution">
    <text evidence="6">The sequence shown here is derived from an EMBL/GenBank/DDBJ whole genome shotgun (WGS) entry which is preliminary data.</text>
</comment>
<dbReference type="GO" id="GO:1901170">
    <property type="term" value="P:naphthalene catabolic process"/>
    <property type="evidence" value="ECO:0007669"/>
    <property type="project" value="InterPro"/>
</dbReference>
<dbReference type="InterPro" id="IPR014440">
    <property type="entry name" value="HCCAis_GSTk"/>
</dbReference>
<feature type="domain" description="DSBA-like thioredoxin" evidence="5">
    <location>
        <begin position="4"/>
        <end position="195"/>
    </location>
</feature>
<evidence type="ECO:0000313" key="6">
    <source>
        <dbReference type="EMBL" id="RON31046.1"/>
    </source>
</evidence>
<dbReference type="InterPro" id="IPR001853">
    <property type="entry name" value="DSBA-like_thioredoxin_dom"/>
</dbReference>
<gene>
    <name evidence="6" type="ORF">BK664_29795</name>
</gene>
<dbReference type="CDD" id="cd03022">
    <property type="entry name" value="DsbA_HCCA_Iso"/>
    <property type="match status" value="1"/>
</dbReference>
<comment type="similarity">
    <text evidence="3">Belongs to the GST superfamily. NadH family.</text>
</comment>
<organism evidence="6 7">
    <name type="scientific">Pseudomonas brassicacearum</name>
    <dbReference type="NCBI Taxonomy" id="930166"/>
    <lineage>
        <taxon>Bacteria</taxon>
        <taxon>Pseudomonadati</taxon>
        <taxon>Pseudomonadota</taxon>
        <taxon>Gammaproteobacteria</taxon>
        <taxon>Pseudomonadales</taxon>
        <taxon>Pseudomonadaceae</taxon>
        <taxon>Pseudomonas</taxon>
    </lineage>
</organism>
<sequence length="196" mass="21979">MSKTVEFYFDLGSPATYLAYTQLPKICERTDSQLIYIPILLGGVFKATGNASPATIPAKGRYMFQDLDRYAKRYGVPLKFNPHFPINTLMLMRAVTGIQLRHPERFQAFIDCLFHALWVEGRSLDDLATVASVLTQNGFDPNEALALTADEEVKATLKDNTEKAVQRGVFGAPSMFVDNQLFFGQDRLDFILEALS</sequence>
<dbReference type="PANTHER" id="PTHR42943:SF2">
    <property type="entry name" value="GLUTATHIONE S-TRANSFERASE KAPPA 1"/>
    <property type="match status" value="1"/>
</dbReference>
<evidence type="ECO:0000259" key="5">
    <source>
        <dbReference type="Pfam" id="PF01323"/>
    </source>
</evidence>
<feature type="active site" description="Nucleophile" evidence="4">
    <location>
        <position position="13"/>
    </location>
</feature>
<dbReference type="PANTHER" id="PTHR42943">
    <property type="entry name" value="GLUTATHIONE S-TRANSFERASE KAPPA"/>
    <property type="match status" value="1"/>
</dbReference>
<dbReference type="InterPro" id="IPR036249">
    <property type="entry name" value="Thioredoxin-like_sf"/>
</dbReference>
<evidence type="ECO:0000313" key="7">
    <source>
        <dbReference type="Proteomes" id="UP000286351"/>
    </source>
</evidence>
<dbReference type="RefSeq" id="WP_123368922.1">
    <property type="nucleotide sequence ID" value="NZ_MOBO01000038.1"/>
</dbReference>
<dbReference type="GO" id="GO:0004602">
    <property type="term" value="F:glutathione peroxidase activity"/>
    <property type="evidence" value="ECO:0007669"/>
    <property type="project" value="TreeGrafter"/>
</dbReference>
<dbReference type="EC" id="5.99.1.4" evidence="3"/>
<evidence type="ECO:0000256" key="1">
    <source>
        <dbReference type="ARBA" id="ARBA00022679"/>
    </source>
</evidence>
<dbReference type="GO" id="GO:0006749">
    <property type="term" value="P:glutathione metabolic process"/>
    <property type="evidence" value="ECO:0007669"/>
    <property type="project" value="TreeGrafter"/>
</dbReference>
<comment type="catalytic activity">
    <reaction evidence="3">
        <text>2-hydroxychromene-2-carboxylate = (3E)-4-(2-hydroxyphenyl)-2-oxobut-3-enoate</text>
        <dbReference type="Rhea" id="RHEA:27401"/>
        <dbReference type="ChEBI" id="CHEBI:59350"/>
        <dbReference type="ChEBI" id="CHEBI:59353"/>
        <dbReference type="EC" id="5.99.1.4"/>
    </reaction>
</comment>
<dbReference type="PIRSF" id="PIRSF006386">
    <property type="entry name" value="HCCAis_GSTk"/>
    <property type="match status" value="1"/>
</dbReference>
<dbReference type="EMBL" id="MOBO01000038">
    <property type="protein sequence ID" value="RON31046.1"/>
    <property type="molecule type" value="Genomic_DNA"/>
</dbReference>
<dbReference type="GO" id="GO:0018845">
    <property type="term" value="F:2-hydroxychromene-2-carboxylate isomerase activity"/>
    <property type="evidence" value="ECO:0007669"/>
    <property type="project" value="UniProtKB-UniRule"/>
</dbReference>
<proteinExistence type="inferred from homology"/>
<dbReference type="SUPFAM" id="SSF52833">
    <property type="entry name" value="Thioredoxin-like"/>
    <property type="match status" value="1"/>
</dbReference>
<dbReference type="FunFam" id="3.40.30.10:FF:000096">
    <property type="entry name" value="Glutathione S-transferase kappa"/>
    <property type="match status" value="1"/>
</dbReference>